<dbReference type="CDD" id="cd01949">
    <property type="entry name" value="GGDEF"/>
    <property type="match status" value="1"/>
</dbReference>
<dbReference type="EMBL" id="LDQA01000009">
    <property type="protein sequence ID" value="KTR07655.1"/>
    <property type="molecule type" value="Genomic_DNA"/>
</dbReference>
<dbReference type="RefSeq" id="WP_058598897.1">
    <property type="nucleotide sequence ID" value="NZ_LDQA01000009.1"/>
</dbReference>
<dbReference type="PANTHER" id="PTHR45138:SF9">
    <property type="entry name" value="DIGUANYLATE CYCLASE DGCM-RELATED"/>
    <property type="match status" value="1"/>
</dbReference>
<evidence type="ECO:0000256" key="3">
    <source>
        <dbReference type="SAM" id="Phobius"/>
    </source>
</evidence>
<keyword evidence="6" id="KW-1185">Reference proteome</keyword>
<dbReference type="PATRIC" id="fig|401562.4.peg.4923"/>
<dbReference type="InterPro" id="IPR029787">
    <property type="entry name" value="Nucleotide_cyclase"/>
</dbReference>
<feature type="transmembrane region" description="Helical" evidence="3">
    <location>
        <begin position="193"/>
        <end position="213"/>
    </location>
</feature>
<dbReference type="InterPro" id="IPR000160">
    <property type="entry name" value="GGDEF_dom"/>
</dbReference>
<evidence type="ECO:0000313" key="6">
    <source>
        <dbReference type="Proteomes" id="UP000078529"/>
    </source>
</evidence>
<gene>
    <name evidence="5" type="ORF">NS365_03600</name>
</gene>
<dbReference type="InterPro" id="IPR050469">
    <property type="entry name" value="Diguanylate_Cyclase"/>
</dbReference>
<dbReference type="Proteomes" id="UP000078529">
    <property type="component" value="Unassembled WGS sequence"/>
</dbReference>
<dbReference type="Pfam" id="PF00990">
    <property type="entry name" value="GGDEF"/>
    <property type="match status" value="1"/>
</dbReference>
<keyword evidence="3" id="KW-0812">Transmembrane</keyword>
<dbReference type="EC" id="2.7.7.65" evidence="1"/>
<dbReference type="NCBIfam" id="TIGR00254">
    <property type="entry name" value="GGDEF"/>
    <property type="match status" value="1"/>
</dbReference>
<evidence type="ECO:0000256" key="1">
    <source>
        <dbReference type="ARBA" id="ARBA00012528"/>
    </source>
</evidence>
<feature type="transmembrane region" description="Helical" evidence="3">
    <location>
        <begin position="95"/>
        <end position="112"/>
    </location>
</feature>
<keyword evidence="3" id="KW-0472">Membrane</keyword>
<feature type="domain" description="GGDEF" evidence="4">
    <location>
        <begin position="255"/>
        <end position="388"/>
    </location>
</feature>
<comment type="caution">
    <text evidence="5">The sequence shown here is derived from an EMBL/GenBank/DDBJ whole genome shotgun (WGS) entry which is preliminary data.</text>
</comment>
<proteinExistence type="predicted"/>
<reference evidence="5 6" key="1">
    <citation type="journal article" date="2016" name="Front. Microbiol.">
        <title>Genomic Resource of Rice Seed Associated Bacteria.</title>
        <authorList>
            <person name="Midha S."/>
            <person name="Bansal K."/>
            <person name="Sharma S."/>
            <person name="Kumar N."/>
            <person name="Patil P.P."/>
            <person name="Chaudhry V."/>
            <person name="Patil P.B."/>
        </authorList>
    </citation>
    <scope>NUCLEOTIDE SEQUENCE [LARGE SCALE GENOMIC DNA]</scope>
    <source>
        <strain evidence="5 6">NS365</strain>
    </source>
</reference>
<dbReference type="InterPro" id="IPR043128">
    <property type="entry name" value="Rev_trsase/Diguanyl_cyclase"/>
</dbReference>
<evidence type="ECO:0000259" key="4">
    <source>
        <dbReference type="PROSITE" id="PS50887"/>
    </source>
</evidence>
<dbReference type="GO" id="GO:1902201">
    <property type="term" value="P:negative regulation of bacterial-type flagellum-dependent cell motility"/>
    <property type="evidence" value="ECO:0007669"/>
    <property type="project" value="TreeGrafter"/>
</dbReference>
<feature type="transmembrane region" description="Helical" evidence="3">
    <location>
        <begin position="152"/>
        <end position="173"/>
    </location>
</feature>
<comment type="catalytic activity">
    <reaction evidence="2">
        <text>2 GTP = 3',3'-c-di-GMP + 2 diphosphate</text>
        <dbReference type="Rhea" id="RHEA:24898"/>
        <dbReference type="ChEBI" id="CHEBI:33019"/>
        <dbReference type="ChEBI" id="CHEBI:37565"/>
        <dbReference type="ChEBI" id="CHEBI:58805"/>
        <dbReference type="EC" id="2.7.7.65"/>
    </reaction>
</comment>
<dbReference type="SUPFAM" id="SSF55073">
    <property type="entry name" value="Nucleotide cyclase"/>
    <property type="match status" value="1"/>
</dbReference>
<feature type="transmembrane region" description="Helical" evidence="3">
    <location>
        <begin position="37"/>
        <end position="59"/>
    </location>
</feature>
<name>A0A175RV35_9HYPH</name>
<dbReference type="SMART" id="SM00267">
    <property type="entry name" value="GGDEF"/>
    <property type="match status" value="1"/>
</dbReference>
<evidence type="ECO:0000256" key="2">
    <source>
        <dbReference type="ARBA" id="ARBA00034247"/>
    </source>
</evidence>
<organism evidence="5 6">
    <name type="scientific">Aureimonas ureilytica</name>
    <dbReference type="NCBI Taxonomy" id="401562"/>
    <lineage>
        <taxon>Bacteria</taxon>
        <taxon>Pseudomonadati</taxon>
        <taxon>Pseudomonadota</taxon>
        <taxon>Alphaproteobacteria</taxon>
        <taxon>Hyphomicrobiales</taxon>
        <taxon>Aurantimonadaceae</taxon>
        <taxon>Aureimonas</taxon>
    </lineage>
</organism>
<protein>
    <recommendedName>
        <fullName evidence="1">diguanylate cyclase</fullName>
        <ecNumber evidence="1">2.7.7.65</ecNumber>
    </recommendedName>
</protein>
<accession>A0A175RV35</accession>
<feature type="transmembrane region" description="Helical" evidence="3">
    <location>
        <begin position="118"/>
        <end position="140"/>
    </location>
</feature>
<sequence>MYIDLSTIYAFMFASLAVSGALTFWERRFHPLRKDVLAEWALAYAAFTLGCALLIFAIIPTPYQRAPAFLLNLFGYVALLDGVLRLNGRALPLRLRWASLPFAGLCFALFPHLSYETWSLFCSAAIAPICGAATVTLLRGCSFSALRSRKPAVLVFGFHAIFYAARVTLFLASGLMGESLASFPEFFTALAKITMFEGVLFAIAAPMLLLSLVREEGEARILEASNTDYLTGLPNRRALFDRSVRRIQEARSDGASVSVMVFDLDHFKLINDTHGHQTGDDVLKLFAGILDRELRSSDLAARFGGEEFVVLLTGQTREETRELAQRIARAFAVEAARFDGLAINATVSVGLVHCVDADRGFETLLAEADAALYRAKALGRNRVEQAPGLAAVA</sequence>
<dbReference type="AlphaFoldDB" id="A0A175RV35"/>
<dbReference type="FunFam" id="3.30.70.270:FF:000001">
    <property type="entry name" value="Diguanylate cyclase domain protein"/>
    <property type="match status" value="1"/>
</dbReference>
<feature type="transmembrane region" description="Helical" evidence="3">
    <location>
        <begin position="6"/>
        <end position="25"/>
    </location>
</feature>
<dbReference type="GO" id="GO:0043709">
    <property type="term" value="P:cell adhesion involved in single-species biofilm formation"/>
    <property type="evidence" value="ECO:0007669"/>
    <property type="project" value="TreeGrafter"/>
</dbReference>
<dbReference type="GO" id="GO:0052621">
    <property type="term" value="F:diguanylate cyclase activity"/>
    <property type="evidence" value="ECO:0007669"/>
    <property type="project" value="UniProtKB-EC"/>
</dbReference>
<feature type="transmembrane region" description="Helical" evidence="3">
    <location>
        <begin position="65"/>
        <end position="83"/>
    </location>
</feature>
<keyword evidence="3" id="KW-1133">Transmembrane helix</keyword>
<dbReference type="GO" id="GO:0005886">
    <property type="term" value="C:plasma membrane"/>
    <property type="evidence" value="ECO:0007669"/>
    <property type="project" value="TreeGrafter"/>
</dbReference>
<dbReference type="PROSITE" id="PS50887">
    <property type="entry name" value="GGDEF"/>
    <property type="match status" value="1"/>
</dbReference>
<evidence type="ECO:0000313" key="5">
    <source>
        <dbReference type="EMBL" id="KTR07655.1"/>
    </source>
</evidence>
<dbReference type="Gene3D" id="3.30.70.270">
    <property type="match status" value="1"/>
</dbReference>
<dbReference type="PANTHER" id="PTHR45138">
    <property type="entry name" value="REGULATORY COMPONENTS OF SENSORY TRANSDUCTION SYSTEM"/>
    <property type="match status" value="1"/>
</dbReference>